<evidence type="ECO:0000313" key="9">
    <source>
        <dbReference type="Proteomes" id="UP000218784"/>
    </source>
</evidence>
<dbReference type="InterPro" id="IPR040026">
    <property type="entry name" value="FliD"/>
</dbReference>
<dbReference type="GO" id="GO:0009421">
    <property type="term" value="C:bacterial-type flagellum filament cap"/>
    <property type="evidence" value="ECO:0007669"/>
    <property type="project" value="InterPro"/>
</dbReference>
<proteinExistence type="inferred from homology"/>
<dbReference type="Proteomes" id="UP000218784">
    <property type="component" value="Unassembled WGS sequence"/>
</dbReference>
<dbReference type="GO" id="GO:0071973">
    <property type="term" value="P:bacterial-type flagellum-dependent cell motility"/>
    <property type="evidence" value="ECO:0007669"/>
    <property type="project" value="TreeGrafter"/>
</dbReference>
<gene>
    <name evidence="8" type="ORF">COA17_08640</name>
</gene>
<protein>
    <recommendedName>
        <fullName evidence="5">Flagellar hook-associated protein 2</fullName>
        <shortName evidence="5">HAP2</shortName>
    </recommendedName>
    <alternativeName>
        <fullName evidence="5">Flagellar cap protein</fullName>
    </alternativeName>
</protein>
<name>A0A2A4HX73_9SPHN</name>
<dbReference type="InterPro" id="IPR010809">
    <property type="entry name" value="FliD_C"/>
</dbReference>
<dbReference type="InterPro" id="IPR003481">
    <property type="entry name" value="FliD_N"/>
</dbReference>
<dbReference type="GO" id="GO:0007155">
    <property type="term" value="P:cell adhesion"/>
    <property type="evidence" value="ECO:0007669"/>
    <property type="project" value="InterPro"/>
</dbReference>
<dbReference type="Pfam" id="PF07195">
    <property type="entry name" value="FliD_C"/>
    <property type="match status" value="1"/>
</dbReference>
<dbReference type="RefSeq" id="WP_096611764.1">
    <property type="nucleotide sequence ID" value="NZ_NWVD01000003.1"/>
</dbReference>
<keyword evidence="4 5" id="KW-0975">Bacterial flagellum</keyword>
<dbReference type="GO" id="GO:0009424">
    <property type="term" value="C:bacterial-type flagellum hook"/>
    <property type="evidence" value="ECO:0007669"/>
    <property type="project" value="UniProtKB-UniRule"/>
</dbReference>
<organism evidence="8 9">
    <name type="scientific">Sphingomonas ginsenosidimutans</name>
    <dbReference type="NCBI Taxonomy" id="862134"/>
    <lineage>
        <taxon>Bacteria</taxon>
        <taxon>Pseudomonadati</taxon>
        <taxon>Pseudomonadota</taxon>
        <taxon>Alphaproteobacteria</taxon>
        <taxon>Sphingomonadales</taxon>
        <taxon>Sphingomonadaceae</taxon>
        <taxon>Sphingomonas</taxon>
    </lineage>
</organism>
<sequence>MATVSSTSSSSSTSTTSAATTAKTSAAALASKTAKSLLDSLNGSDNIDTGALVGQLVDAQFATRKAQLAAKSDQLTAQISGVSTIKDTIATFTKAVKSLADGGTLTSQPVSSNAAAITGTTISGASIADLNTTIKVTALATAQVSTSAKVTSPGTATFGTGTLTLKLGTATYGSDGQMTGFTTGTNADNSAKSFDIAIDSSNNTLSGIAAAINAKKTGVTASVLTDADGSAFLSLKGATGTQSAFQLTADDPASDLGKFDVRARGSGDPATLPTKLTGQAANAVLDVDGARVERASNEVTDLVAGVKLSLTGTGTATLTAKRPTAQLTDAVKAFVETYNQVLAVVKEQTDPINGKLRGDTAARALQRTLQSLSSTSLLPNAASGTPSSLAAIGVRTLKDGTLEVDDKALSAAMTRSPDAIEAMFAYSPVSKTGLYQVMQSIQLNSSSSLYGLGASTNAYREAQADLTKRQSTLDDQVTRTTDRMTQQFSSMGARVNAYKTTQSFMDQQIKTWTKG</sequence>
<comment type="caution">
    <text evidence="8">The sequence shown here is derived from an EMBL/GenBank/DDBJ whole genome shotgun (WGS) entry which is preliminary data.</text>
</comment>
<keyword evidence="9" id="KW-1185">Reference proteome</keyword>
<reference evidence="8 9" key="1">
    <citation type="submission" date="2017-09" db="EMBL/GenBank/DDBJ databases">
        <title>Sphingomonas ginsenosidimutans KACC 14949, whole genome shotgun sequence.</title>
        <authorList>
            <person name="Feng G."/>
            <person name="Zhu H."/>
        </authorList>
    </citation>
    <scope>NUCLEOTIDE SEQUENCE [LARGE SCALE GENOMIC DNA]</scope>
    <source>
        <strain evidence="8 9">KACC 14949</strain>
    </source>
</reference>
<dbReference type="GO" id="GO:0005576">
    <property type="term" value="C:extracellular region"/>
    <property type="evidence" value="ECO:0007669"/>
    <property type="project" value="UniProtKB-SubCell"/>
</dbReference>
<dbReference type="PANTHER" id="PTHR30288">
    <property type="entry name" value="FLAGELLAR CAP/ASSEMBLY PROTEIN FLID"/>
    <property type="match status" value="1"/>
</dbReference>
<keyword evidence="5" id="KW-0964">Secreted</keyword>
<evidence type="ECO:0000313" key="8">
    <source>
        <dbReference type="EMBL" id="PCG08970.1"/>
    </source>
</evidence>
<feature type="domain" description="Flagellar hook-associated protein 2 N-terminal" evidence="6">
    <location>
        <begin position="46"/>
        <end position="143"/>
    </location>
</feature>
<evidence type="ECO:0000259" key="7">
    <source>
        <dbReference type="Pfam" id="PF07195"/>
    </source>
</evidence>
<accession>A0A2A4HX73</accession>
<comment type="subunit">
    <text evidence="2 5">Homopentamer.</text>
</comment>
<dbReference type="PANTHER" id="PTHR30288:SF0">
    <property type="entry name" value="FLAGELLAR HOOK-ASSOCIATED PROTEIN 2"/>
    <property type="match status" value="1"/>
</dbReference>
<comment type="subcellular location">
    <subcellularLocation>
        <location evidence="5">Secreted</location>
    </subcellularLocation>
    <subcellularLocation>
        <location evidence="5">Bacterial flagellum</location>
    </subcellularLocation>
</comment>
<feature type="domain" description="Flagellar hook-associated protein 2 C-terminal" evidence="7">
    <location>
        <begin position="280"/>
        <end position="498"/>
    </location>
</feature>
<dbReference type="AlphaFoldDB" id="A0A2A4HX73"/>
<evidence type="ECO:0000256" key="2">
    <source>
        <dbReference type="ARBA" id="ARBA00011255"/>
    </source>
</evidence>
<evidence type="ECO:0000256" key="5">
    <source>
        <dbReference type="RuleBase" id="RU362066"/>
    </source>
</evidence>
<comment type="function">
    <text evidence="5">Required for morphogenesis and for the elongation of the flagellar filament by facilitating polymerization of the flagellin monomers at the tip of growing filament. Forms a capping structure, which prevents flagellin subunits (transported through the central channel of the flagellum) from leaking out without polymerization at the distal end.</text>
</comment>
<evidence type="ECO:0000256" key="1">
    <source>
        <dbReference type="ARBA" id="ARBA00009764"/>
    </source>
</evidence>
<evidence type="ECO:0000256" key="3">
    <source>
        <dbReference type="ARBA" id="ARBA00023054"/>
    </source>
</evidence>
<dbReference type="Pfam" id="PF02465">
    <property type="entry name" value="FliD_N"/>
    <property type="match status" value="1"/>
</dbReference>
<comment type="similarity">
    <text evidence="1 5">Belongs to the FliD family.</text>
</comment>
<keyword evidence="3" id="KW-0175">Coiled coil</keyword>
<evidence type="ECO:0000256" key="4">
    <source>
        <dbReference type="ARBA" id="ARBA00023143"/>
    </source>
</evidence>
<dbReference type="EMBL" id="NWVD01000003">
    <property type="protein sequence ID" value="PCG08970.1"/>
    <property type="molecule type" value="Genomic_DNA"/>
</dbReference>
<evidence type="ECO:0000259" key="6">
    <source>
        <dbReference type="Pfam" id="PF02465"/>
    </source>
</evidence>